<dbReference type="EMBL" id="JAKMXF010000299">
    <property type="protein sequence ID" value="KAI6652339.1"/>
    <property type="molecule type" value="Genomic_DNA"/>
</dbReference>
<comment type="caution">
    <text evidence="1">The sequence shown here is derived from an EMBL/GenBank/DDBJ whole genome shotgun (WGS) entry which is preliminary data.</text>
</comment>
<proteinExistence type="predicted"/>
<organism evidence="1 2">
    <name type="scientific">Oopsacas minuta</name>
    <dbReference type="NCBI Taxonomy" id="111878"/>
    <lineage>
        <taxon>Eukaryota</taxon>
        <taxon>Metazoa</taxon>
        <taxon>Porifera</taxon>
        <taxon>Hexactinellida</taxon>
        <taxon>Hexasterophora</taxon>
        <taxon>Lyssacinosida</taxon>
        <taxon>Leucopsacidae</taxon>
        <taxon>Oopsacas</taxon>
    </lineage>
</organism>
<evidence type="ECO:0000313" key="2">
    <source>
        <dbReference type="Proteomes" id="UP001165289"/>
    </source>
</evidence>
<reference evidence="1 2" key="1">
    <citation type="journal article" date="2023" name="BMC Biol.">
        <title>The compact genome of the sponge Oopsacas minuta (Hexactinellida) is lacking key metazoan core genes.</title>
        <authorList>
            <person name="Santini S."/>
            <person name="Schenkelaars Q."/>
            <person name="Jourda C."/>
            <person name="Duchesne M."/>
            <person name="Belahbib H."/>
            <person name="Rocher C."/>
            <person name="Selva M."/>
            <person name="Riesgo A."/>
            <person name="Vervoort M."/>
            <person name="Leys S.P."/>
            <person name="Kodjabachian L."/>
            <person name="Le Bivic A."/>
            <person name="Borchiellini C."/>
            <person name="Claverie J.M."/>
            <person name="Renard E."/>
        </authorList>
    </citation>
    <scope>NUCLEOTIDE SEQUENCE [LARGE SCALE GENOMIC DNA]</scope>
    <source>
        <strain evidence="1">SPO-2</strain>
    </source>
</reference>
<gene>
    <name evidence="1" type="ORF">LOD99_7353</name>
</gene>
<keyword evidence="2" id="KW-1185">Reference proteome</keyword>
<protein>
    <submittedName>
        <fullName evidence="1">3'(2'),5'-bisphosphate nucleotidase 1</fullName>
    </submittedName>
</protein>
<dbReference type="AlphaFoldDB" id="A0AAV7JUU1"/>
<evidence type="ECO:0000313" key="1">
    <source>
        <dbReference type="EMBL" id="KAI6652339.1"/>
    </source>
</evidence>
<sequence length="69" mass="7481">MASAEIPVLVRVLALSVQAARKAGCIIREVHSGGKLDVVEKGVDDPQTIADRRSEGSFGQIFEHLEYIC</sequence>
<name>A0AAV7JUU1_9METZ</name>
<dbReference type="Proteomes" id="UP001165289">
    <property type="component" value="Unassembled WGS sequence"/>
</dbReference>
<dbReference type="Gene3D" id="3.30.540.10">
    <property type="entry name" value="Fructose-1,6-Bisphosphatase, subunit A, domain 1"/>
    <property type="match status" value="1"/>
</dbReference>
<accession>A0AAV7JUU1</accession>
<dbReference type="SUPFAM" id="SSF56655">
    <property type="entry name" value="Carbohydrate phosphatase"/>
    <property type="match status" value="1"/>
</dbReference>